<comment type="similarity">
    <text evidence="1">Belongs to the PPR family. PCMP-H subfamily.</text>
</comment>
<dbReference type="GO" id="GO:0009451">
    <property type="term" value="P:RNA modification"/>
    <property type="evidence" value="ECO:0007669"/>
    <property type="project" value="InterPro"/>
</dbReference>
<dbReference type="NCBIfam" id="TIGR00756">
    <property type="entry name" value="PPR"/>
    <property type="match status" value="3"/>
</dbReference>
<dbReference type="FunFam" id="1.25.40.10:FF:000366">
    <property type="entry name" value="Pentatricopeptide (PPR) repeat-containing protein"/>
    <property type="match status" value="1"/>
</dbReference>
<dbReference type="PROSITE" id="PS51375">
    <property type="entry name" value="PPR"/>
    <property type="match status" value="4"/>
</dbReference>
<name>A0A067KU51_JATCU</name>
<gene>
    <name evidence="5" type="ORF">JCGZ_10368</name>
</gene>
<keyword evidence="6" id="KW-1185">Reference proteome</keyword>
<feature type="domain" description="DYW" evidence="4">
    <location>
        <begin position="557"/>
        <end position="649"/>
    </location>
</feature>
<evidence type="ECO:0000313" key="6">
    <source>
        <dbReference type="Proteomes" id="UP000027138"/>
    </source>
</evidence>
<dbReference type="InterPro" id="IPR032867">
    <property type="entry name" value="DYW_dom"/>
</dbReference>
<protein>
    <recommendedName>
        <fullName evidence="4">DYW domain-containing protein</fullName>
    </recommendedName>
</protein>
<dbReference type="Proteomes" id="UP000027138">
    <property type="component" value="Unassembled WGS sequence"/>
</dbReference>
<dbReference type="GO" id="GO:0003729">
    <property type="term" value="F:mRNA binding"/>
    <property type="evidence" value="ECO:0007669"/>
    <property type="project" value="UniProtKB-ARBA"/>
</dbReference>
<dbReference type="PANTHER" id="PTHR47926">
    <property type="entry name" value="PENTATRICOPEPTIDE REPEAT-CONTAINING PROTEIN"/>
    <property type="match status" value="1"/>
</dbReference>
<dbReference type="KEGG" id="jcu:105636462"/>
<dbReference type="STRING" id="180498.A0A067KU51"/>
<dbReference type="InterPro" id="IPR002885">
    <property type="entry name" value="PPR_rpt"/>
</dbReference>
<dbReference type="EMBL" id="KK914488">
    <property type="protein sequence ID" value="KDP35384.1"/>
    <property type="molecule type" value="Genomic_DNA"/>
</dbReference>
<dbReference type="InterPro" id="IPR046960">
    <property type="entry name" value="PPR_At4g14850-like_plant"/>
</dbReference>
<evidence type="ECO:0000256" key="3">
    <source>
        <dbReference type="PROSITE-ProRule" id="PRU00708"/>
    </source>
</evidence>
<evidence type="ECO:0000313" key="5">
    <source>
        <dbReference type="EMBL" id="KDP35384.1"/>
    </source>
</evidence>
<evidence type="ECO:0000256" key="2">
    <source>
        <dbReference type="ARBA" id="ARBA00022737"/>
    </source>
</evidence>
<dbReference type="GO" id="GO:0008270">
    <property type="term" value="F:zinc ion binding"/>
    <property type="evidence" value="ECO:0007669"/>
    <property type="project" value="InterPro"/>
</dbReference>
<dbReference type="Pfam" id="PF01535">
    <property type="entry name" value="PPR"/>
    <property type="match status" value="2"/>
</dbReference>
<feature type="repeat" description="PPR" evidence="3">
    <location>
        <begin position="376"/>
        <end position="406"/>
    </location>
</feature>
<reference evidence="5 6" key="1">
    <citation type="journal article" date="2014" name="PLoS ONE">
        <title>Global Analysis of Gene Expression Profiles in Physic Nut (Jatropha curcas L.) Seedlings Exposed to Salt Stress.</title>
        <authorList>
            <person name="Zhang L."/>
            <person name="Zhang C."/>
            <person name="Wu P."/>
            <person name="Chen Y."/>
            <person name="Li M."/>
            <person name="Jiang H."/>
            <person name="Wu G."/>
        </authorList>
    </citation>
    <scope>NUCLEOTIDE SEQUENCE [LARGE SCALE GENOMIC DNA]</scope>
    <source>
        <strain evidence="6">cv. GZQX0401</strain>
        <tissue evidence="5">Young leaves</tissue>
    </source>
</reference>
<dbReference type="FunFam" id="1.25.40.10:FF:000987">
    <property type="entry name" value="Pentatricopeptide repeat-containing protein At3g14330"/>
    <property type="match status" value="1"/>
</dbReference>
<sequence>MIPAISLLGGTTRPIEAAVISGPKSPKPQKPFLNHTLKSLPKSFNLDEAIRRIESSPAKYTDPETYVLLLHACISHKSLYHGQRIYQHLQNLSKYQNGHNLIQNPTLKSKLITLFSICSRLEDARSIFDNGFDNEGAPESVWVALAIGYLKNKRFREALLVYIDMLWHNVQPGNFSFSVALKACVNLNDLRIGRGVHGQVIKSSEEPDQVVNNAVLSLYGQFGCLNDVLKMFDEMPQRNVVSWNSLISGFSRQDKLFEALDLFRKMMQSERVEFTWVTITTILPICARLTVLNSGKELHGQIIKSAKRPDILVLNSLIDMYGKCGLVDYGRRLFDGMRSKDLASWNSMLTGYAINGHMRAAMEFFDEMISSGMKPDEVTFISLLSGCSHAGLTENGKKLFYKMEKDFRVSPCLEHYACLVDLLGRSGRIGEAMEIVKTMPMKPSGSIWGSLLNSCHRHGNISFAESIAERLFELEPNNPGNYVILSNIYANAGMWDSVNKVRETMQIRGIKKEAGCSWIQVKNRVHTFVAGGGFEFRNSVEYKKSWNELSEAMKEIGYVPDTSVVLHDVNEETKAMWVCGHSERLATMFALVNTADGMPIRITKNLRVCIDCHSWVKVVSRITGRIIVLRDTNRFHHFKEGTCSCNDYW</sequence>
<dbReference type="Pfam" id="PF20431">
    <property type="entry name" value="E_motif"/>
    <property type="match status" value="1"/>
</dbReference>
<dbReference type="FunFam" id="1.25.40.10:FF:001389">
    <property type="entry name" value="Pentatricopeptide repeat-containing protein At3g14330"/>
    <property type="match status" value="1"/>
</dbReference>
<proteinExistence type="inferred from homology"/>
<keyword evidence="2" id="KW-0677">Repeat</keyword>
<dbReference type="SUPFAM" id="SSF48452">
    <property type="entry name" value="TPR-like"/>
    <property type="match status" value="1"/>
</dbReference>
<feature type="repeat" description="PPR" evidence="3">
    <location>
        <begin position="341"/>
        <end position="375"/>
    </location>
</feature>
<feature type="repeat" description="PPR" evidence="3">
    <location>
        <begin position="310"/>
        <end position="340"/>
    </location>
</feature>
<dbReference type="OrthoDB" id="1882346at2759"/>
<dbReference type="Pfam" id="PF14432">
    <property type="entry name" value="DYW_deaminase"/>
    <property type="match status" value="1"/>
</dbReference>
<dbReference type="Pfam" id="PF13041">
    <property type="entry name" value="PPR_2"/>
    <property type="match status" value="2"/>
</dbReference>
<dbReference type="InterPro" id="IPR011990">
    <property type="entry name" value="TPR-like_helical_dom_sf"/>
</dbReference>
<dbReference type="InterPro" id="IPR046848">
    <property type="entry name" value="E_motif"/>
</dbReference>
<feature type="repeat" description="PPR" evidence="3">
    <location>
        <begin position="239"/>
        <end position="273"/>
    </location>
</feature>
<dbReference type="AlphaFoldDB" id="A0A067KU51"/>
<dbReference type="Gene3D" id="1.25.40.10">
    <property type="entry name" value="Tetratricopeptide repeat domain"/>
    <property type="match status" value="4"/>
</dbReference>
<accession>A0A067KU51</accession>
<evidence type="ECO:0000259" key="4">
    <source>
        <dbReference type="Pfam" id="PF14432"/>
    </source>
</evidence>
<organism evidence="5 6">
    <name type="scientific">Jatropha curcas</name>
    <name type="common">Barbados nut</name>
    <dbReference type="NCBI Taxonomy" id="180498"/>
    <lineage>
        <taxon>Eukaryota</taxon>
        <taxon>Viridiplantae</taxon>
        <taxon>Streptophyta</taxon>
        <taxon>Embryophyta</taxon>
        <taxon>Tracheophyta</taxon>
        <taxon>Spermatophyta</taxon>
        <taxon>Magnoliopsida</taxon>
        <taxon>eudicotyledons</taxon>
        <taxon>Gunneridae</taxon>
        <taxon>Pentapetalae</taxon>
        <taxon>rosids</taxon>
        <taxon>fabids</taxon>
        <taxon>Malpighiales</taxon>
        <taxon>Euphorbiaceae</taxon>
        <taxon>Crotonoideae</taxon>
        <taxon>Jatropheae</taxon>
        <taxon>Jatropha</taxon>
    </lineage>
</organism>
<evidence type="ECO:0000256" key="1">
    <source>
        <dbReference type="ARBA" id="ARBA00006643"/>
    </source>
</evidence>
<dbReference type="FunFam" id="1.25.40.10:FF:000031">
    <property type="entry name" value="Pentatricopeptide repeat-containing protein mitochondrial"/>
    <property type="match status" value="1"/>
</dbReference>